<dbReference type="GeneID" id="18823451"/>
<dbReference type="EMBL" id="JH971387">
    <property type="protein sequence ID" value="EKM81627.1"/>
    <property type="molecule type" value="Genomic_DNA"/>
</dbReference>
<proteinExistence type="predicted"/>
<organism evidence="1 2">
    <name type="scientific">Agaricus bisporus var. burnettii (strain JB137-S8 / ATCC MYA-4627 / FGSC 10392)</name>
    <name type="common">White button mushroom</name>
    <dbReference type="NCBI Taxonomy" id="597362"/>
    <lineage>
        <taxon>Eukaryota</taxon>
        <taxon>Fungi</taxon>
        <taxon>Dikarya</taxon>
        <taxon>Basidiomycota</taxon>
        <taxon>Agaricomycotina</taxon>
        <taxon>Agaricomycetes</taxon>
        <taxon>Agaricomycetidae</taxon>
        <taxon>Agaricales</taxon>
        <taxon>Agaricineae</taxon>
        <taxon>Agaricaceae</taxon>
        <taxon>Agaricus</taxon>
    </lineage>
</organism>
<protein>
    <submittedName>
        <fullName evidence="1">Uncharacterized protein</fullName>
    </submittedName>
</protein>
<dbReference type="InParanoid" id="K5XEM6"/>
<dbReference type="HOGENOM" id="CLU_2605477_0_0_1"/>
<dbReference type="AlphaFoldDB" id="K5XEM6"/>
<dbReference type="Proteomes" id="UP000008493">
    <property type="component" value="Unassembled WGS sequence"/>
</dbReference>
<reference evidence="2" key="1">
    <citation type="journal article" date="2012" name="Proc. Natl. Acad. Sci. U.S.A.">
        <title>Genome sequence of the button mushroom Agaricus bisporus reveals mechanisms governing adaptation to a humic-rich ecological niche.</title>
        <authorList>
            <person name="Morin E."/>
            <person name="Kohler A."/>
            <person name="Baker A.R."/>
            <person name="Foulongne-Oriol M."/>
            <person name="Lombard V."/>
            <person name="Nagy L.G."/>
            <person name="Ohm R.A."/>
            <person name="Patyshakuliyeva A."/>
            <person name="Brun A."/>
            <person name="Aerts A.L."/>
            <person name="Bailey A.M."/>
            <person name="Billette C."/>
            <person name="Coutinho P.M."/>
            <person name="Deakin G."/>
            <person name="Doddapaneni H."/>
            <person name="Floudas D."/>
            <person name="Grimwood J."/>
            <person name="Hilden K."/>
            <person name="Kuees U."/>
            <person name="LaButti K.M."/>
            <person name="Lapidus A."/>
            <person name="Lindquist E.A."/>
            <person name="Lucas S.M."/>
            <person name="Murat C."/>
            <person name="Riley R.W."/>
            <person name="Salamov A.A."/>
            <person name="Schmutz J."/>
            <person name="Subramanian V."/>
            <person name="Woesten H.A.B."/>
            <person name="Xu J."/>
            <person name="Eastwood D.C."/>
            <person name="Foster G.D."/>
            <person name="Sonnenberg A.S."/>
            <person name="Cullen D."/>
            <person name="de Vries R.P."/>
            <person name="Lundell T."/>
            <person name="Hibbett D.S."/>
            <person name="Henrissat B."/>
            <person name="Burton K.S."/>
            <person name="Kerrigan R.W."/>
            <person name="Challen M.P."/>
            <person name="Grigoriev I.V."/>
            <person name="Martin F."/>
        </authorList>
    </citation>
    <scope>NUCLEOTIDE SEQUENCE [LARGE SCALE GENOMIC DNA]</scope>
    <source>
        <strain evidence="2">JB137-S8 / ATCC MYA-4627 / FGSC 10392</strain>
    </source>
</reference>
<sequence>MFLSWSWLSSNSKRTNILEFRQDPLRFLCSKDRLVLANLLRGQQQETRLLSSMCNSRKPVFRIAYLLTTLKIKVDKQVR</sequence>
<accession>K5XEM6</accession>
<gene>
    <name evidence="1" type="ORF">AGABI1DRAFT_111907</name>
</gene>
<dbReference type="RefSeq" id="XP_007327500.1">
    <property type="nucleotide sequence ID" value="XM_007327438.1"/>
</dbReference>
<evidence type="ECO:0000313" key="2">
    <source>
        <dbReference type="Proteomes" id="UP000008493"/>
    </source>
</evidence>
<name>K5XEM6_AGABU</name>
<keyword evidence="2" id="KW-1185">Reference proteome</keyword>
<dbReference type="KEGG" id="abp:AGABI1DRAFT111907"/>
<evidence type="ECO:0000313" key="1">
    <source>
        <dbReference type="EMBL" id="EKM81627.1"/>
    </source>
</evidence>
<dbReference type="OMA" id="RQDPLRF"/>